<keyword evidence="3" id="KW-1185">Reference proteome</keyword>
<reference evidence="2" key="1">
    <citation type="submission" date="2021-01" db="EMBL/GenBank/DDBJ databases">
        <title>Adiantum capillus-veneris genome.</title>
        <authorList>
            <person name="Fang Y."/>
            <person name="Liao Q."/>
        </authorList>
    </citation>
    <scope>NUCLEOTIDE SEQUENCE</scope>
    <source>
        <strain evidence="2">H3</strain>
        <tissue evidence="2">Leaf</tissue>
    </source>
</reference>
<name>A0A9D4ULN1_ADICA</name>
<proteinExistence type="predicted"/>
<protein>
    <submittedName>
        <fullName evidence="2">Uncharacterized protein</fullName>
    </submittedName>
</protein>
<evidence type="ECO:0000313" key="2">
    <source>
        <dbReference type="EMBL" id="KAI5070174.1"/>
    </source>
</evidence>
<evidence type="ECO:0000256" key="1">
    <source>
        <dbReference type="SAM" id="MobiDB-lite"/>
    </source>
</evidence>
<gene>
    <name evidence="2" type="ORF">GOP47_0014517</name>
</gene>
<dbReference type="EMBL" id="JABFUD020000014">
    <property type="protein sequence ID" value="KAI5070174.1"/>
    <property type="molecule type" value="Genomic_DNA"/>
</dbReference>
<comment type="caution">
    <text evidence="2">The sequence shown here is derived from an EMBL/GenBank/DDBJ whole genome shotgun (WGS) entry which is preliminary data.</text>
</comment>
<sequence length="88" mass="9506">MEHPASSSSPRDAPPSIPCLSSNLSTTSNITNNSSSPTPVSPCPCLHSQILKFSHEGLLLFFLEAFSAGPSHWKSRLCAVSRLSPLWR</sequence>
<dbReference type="AlphaFoldDB" id="A0A9D4ULN1"/>
<feature type="compositionally biased region" description="Low complexity" evidence="1">
    <location>
        <begin position="1"/>
        <end position="11"/>
    </location>
</feature>
<organism evidence="2 3">
    <name type="scientific">Adiantum capillus-veneris</name>
    <name type="common">Maidenhair fern</name>
    <dbReference type="NCBI Taxonomy" id="13818"/>
    <lineage>
        <taxon>Eukaryota</taxon>
        <taxon>Viridiplantae</taxon>
        <taxon>Streptophyta</taxon>
        <taxon>Embryophyta</taxon>
        <taxon>Tracheophyta</taxon>
        <taxon>Polypodiopsida</taxon>
        <taxon>Polypodiidae</taxon>
        <taxon>Polypodiales</taxon>
        <taxon>Pteridineae</taxon>
        <taxon>Pteridaceae</taxon>
        <taxon>Vittarioideae</taxon>
        <taxon>Adiantum</taxon>
    </lineage>
</organism>
<evidence type="ECO:0000313" key="3">
    <source>
        <dbReference type="Proteomes" id="UP000886520"/>
    </source>
</evidence>
<feature type="region of interest" description="Disordered" evidence="1">
    <location>
        <begin position="1"/>
        <end position="41"/>
    </location>
</feature>
<feature type="compositionally biased region" description="Low complexity" evidence="1">
    <location>
        <begin position="18"/>
        <end position="41"/>
    </location>
</feature>
<accession>A0A9D4ULN1</accession>
<dbReference type="Proteomes" id="UP000886520">
    <property type="component" value="Chromosome 14"/>
</dbReference>